<name>A0AAE0I2Z1_9PEZI</name>
<reference evidence="2" key="2">
    <citation type="submission" date="2023-06" db="EMBL/GenBank/DDBJ databases">
        <authorList>
            <consortium name="Lawrence Berkeley National Laboratory"/>
            <person name="Haridas S."/>
            <person name="Hensen N."/>
            <person name="Bonometti L."/>
            <person name="Westerberg I."/>
            <person name="Brannstrom I.O."/>
            <person name="Guillou S."/>
            <person name="Cros-Aarteil S."/>
            <person name="Calhoun S."/>
            <person name="Kuo A."/>
            <person name="Mondo S."/>
            <person name="Pangilinan J."/>
            <person name="Riley R."/>
            <person name="Labutti K."/>
            <person name="Andreopoulos B."/>
            <person name="Lipzen A."/>
            <person name="Chen C."/>
            <person name="Yanf M."/>
            <person name="Daum C."/>
            <person name="Ng V."/>
            <person name="Clum A."/>
            <person name="Steindorff A."/>
            <person name="Ohm R."/>
            <person name="Martin F."/>
            <person name="Silar P."/>
            <person name="Natvig D."/>
            <person name="Lalanne C."/>
            <person name="Gautier V."/>
            <person name="Ament-Velasquez S.L."/>
            <person name="Kruys A."/>
            <person name="Hutchinson M.I."/>
            <person name="Powell A.J."/>
            <person name="Barry K."/>
            <person name="Miller A.N."/>
            <person name="Grigoriev I.V."/>
            <person name="Debuchy R."/>
            <person name="Gladieux P."/>
            <person name="Thoren M.H."/>
            <person name="Johannesson H."/>
        </authorList>
    </citation>
    <scope>NUCLEOTIDE SEQUENCE</scope>
    <source>
        <strain evidence="2">SMH4131-1</strain>
    </source>
</reference>
<dbReference type="AlphaFoldDB" id="A0AAE0I2Z1"/>
<reference evidence="2" key="1">
    <citation type="journal article" date="2023" name="Mol. Phylogenet. Evol.">
        <title>Genome-scale phylogeny and comparative genomics of the fungal order Sordariales.</title>
        <authorList>
            <person name="Hensen N."/>
            <person name="Bonometti L."/>
            <person name="Westerberg I."/>
            <person name="Brannstrom I.O."/>
            <person name="Guillou S."/>
            <person name="Cros-Aarteil S."/>
            <person name="Calhoun S."/>
            <person name="Haridas S."/>
            <person name="Kuo A."/>
            <person name="Mondo S."/>
            <person name="Pangilinan J."/>
            <person name="Riley R."/>
            <person name="LaButti K."/>
            <person name="Andreopoulos B."/>
            <person name="Lipzen A."/>
            <person name="Chen C."/>
            <person name="Yan M."/>
            <person name="Daum C."/>
            <person name="Ng V."/>
            <person name="Clum A."/>
            <person name="Steindorff A."/>
            <person name="Ohm R.A."/>
            <person name="Martin F."/>
            <person name="Silar P."/>
            <person name="Natvig D.O."/>
            <person name="Lalanne C."/>
            <person name="Gautier V."/>
            <person name="Ament-Velasquez S.L."/>
            <person name="Kruys A."/>
            <person name="Hutchinson M.I."/>
            <person name="Powell A.J."/>
            <person name="Barry K."/>
            <person name="Miller A.N."/>
            <person name="Grigoriev I.V."/>
            <person name="Debuchy R."/>
            <person name="Gladieux P."/>
            <person name="Hiltunen Thoren M."/>
            <person name="Johannesson H."/>
        </authorList>
    </citation>
    <scope>NUCLEOTIDE SEQUENCE</scope>
    <source>
        <strain evidence="2">SMH4131-1</strain>
    </source>
</reference>
<proteinExistence type="predicted"/>
<evidence type="ECO:0000313" key="2">
    <source>
        <dbReference type="EMBL" id="KAK3317649.1"/>
    </source>
</evidence>
<comment type="caution">
    <text evidence="2">The sequence shown here is derived from an EMBL/GenBank/DDBJ whole genome shotgun (WGS) entry which is preliminary data.</text>
</comment>
<organism evidence="2 3">
    <name type="scientific">Cercophora scortea</name>
    <dbReference type="NCBI Taxonomy" id="314031"/>
    <lineage>
        <taxon>Eukaryota</taxon>
        <taxon>Fungi</taxon>
        <taxon>Dikarya</taxon>
        <taxon>Ascomycota</taxon>
        <taxon>Pezizomycotina</taxon>
        <taxon>Sordariomycetes</taxon>
        <taxon>Sordariomycetidae</taxon>
        <taxon>Sordariales</taxon>
        <taxon>Lasiosphaeriaceae</taxon>
        <taxon>Cercophora</taxon>
    </lineage>
</organism>
<accession>A0AAE0I2Z1</accession>
<protein>
    <submittedName>
        <fullName evidence="2">Uncharacterized protein</fullName>
    </submittedName>
</protein>
<dbReference type="Proteomes" id="UP001286456">
    <property type="component" value="Unassembled WGS sequence"/>
</dbReference>
<sequence>MGLELPPWMDQDGPPSLGSILAGASSRSHSSLPGDLLSSATISGMCVTTLDPRLSSAEAFGPVSFFTVSNFAEDSMDKLGYMTITRAEYHTDIGLDGLPSLRRVHELDRDFHLNNTHCDSPCHNGEGPCKPDSSDVTQNGALYCNEGCKRHLAVRERNDLCHPGCQEHAIHTGMYEQEVRWAMSATPVKCGRCEAKTLIRNLIIRSILTRAAPSIQAILKKEFDRFEEGQSDPDNDQNRITLSRM</sequence>
<gene>
    <name evidence="2" type="ORF">B0T19DRAFT_435343</name>
</gene>
<evidence type="ECO:0000313" key="3">
    <source>
        <dbReference type="Proteomes" id="UP001286456"/>
    </source>
</evidence>
<evidence type="ECO:0000256" key="1">
    <source>
        <dbReference type="SAM" id="MobiDB-lite"/>
    </source>
</evidence>
<dbReference type="EMBL" id="JAUEPO010000007">
    <property type="protein sequence ID" value="KAK3317649.1"/>
    <property type="molecule type" value="Genomic_DNA"/>
</dbReference>
<keyword evidence="3" id="KW-1185">Reference proteome</keyword>
<feature type="region of interest" description="Disordered" evidence="1">
    <location>
        <begin position="1"/>
        <end position="24"/>
    </location>
</feature>